<dbReference type="RefSeq" id="WP_034495194.1">
    <property type="nucleotide sequence ID" value="NZ_JMPI01000025.1"/>
</dbReference>
<proteinExistence type="predicted"/>
<gene>
    <name evidence="1" type="ORF">GBAG_1824</name>
</gene>
<dbReference type="EMBL" id="JMPI01000025">
    <property type="protein sequence ID" value="KFC82108.1"/>
    <property type="molecule type" value="Genomic_DNA"/>
</dbReference>
<dbReference type="PROSITE" id="PS51257">
    <property type="entry name" value="PROKAR_LIPOPROTEIN"/>
    <property type="match status" value="1"/>
</dbReference>
<dbReference type="OrthoDB" id="6444357at2"/>
<keyword evidence="2" id="KW-1185">Reference proteome</keyword>
<evidence type="ECO:0000313" key="1">
    <source>
        <dbReference type="EMBL" id="KFC82108.1"/>
    </source>
</evidence>
<dbReference type="STRING" id="1006004.GBAG_1824"/>
<accession>A0A085GEG3</accession>
<name>A0A085GEG3_9ENTR</name>
<comment type="caution">
    <text evidence="1">The sequence shown here is derived from an EMBL/GenBank/DDBJ whole genome shotgun (WGS) entry which is preliminary data.</text>
</comment>
<dbReference type="eggNOG" id="ENOG502ZWII">
    <property type="taxonomic scope" value="Bacteria"/>
</dbReference>
<protein>
    <recommendedName>
        <fullName evidence="3">Lipoprotein</fullName>
    </recommendedName>
</protein>
<evidence type="ECO:0000313" key="2">
    <source>
        <dbReference type="Proteomes" id="UP000028653"/>
    </source>
</evidence>
<reference evidence="1 2" key="1">
    <citation type="submission" date="2014-05" db="EMBL/GenBank/DDBJ databases">
        <title>ATOL: Assembling a taxonomically balanced genome-scale reconstruction of the evolutionary history of the Enterobacteriaceae.</title>
        <authorList>
            <person name="Plunkett G.III."/>
            <person name="Neeno-Eckwall E.C."/>
            <person name="Glasner J.D."/>
            <person name="Perna N.T."/>
        </authorList>
    </citation>
    <scope>NUCLEOTIDE SEQUENCE [LARGE SCALE GENOMIC DNA]</scope>
    <source>
        <strain evidence="1 2">ATCC 33320</strain>
    </source>
</reference>
<sequence length="135" mass="14855">MNIHKAFLVLIVIGTAACTTPVEYIPESKTLKPATVGMPYFFRIKILGGGVMKHDTPGATAPSNMGISLRNCQLPESKIKNMLPKDSNDYNCIEIYGIPTKSGVIEIKLWGGMYGSMIARATRFKKEYTLNVTQP</sequence>
<dbReference type="AlphaFoldDB" id="A0A085GEG3"/>
<dbReference type="Proteomes" id="UP000028653">
    <property type="component" value="Unassembled WGS sequence"/>
</dbReference>
<evidence type="ECO:0008006" key="3">
    <source>
        <dbReference type="Google" id="ProtNLM"/>
    </source>
</evidence>
<organism evidence="1 2">
    <name type="scientific">Buttiauxella agrestis ATCC 33320</name>
    <dbReference type="NCBI Taxonomy" id="1006004"/>
    <lineage>
        <taxon>Bacteria</taxon>
        <taxon>Pseudomonadati</taxon>
        <taxon>Pseudomonadota</taxon>
        <taxon>Gammaproteobacteria</taxon>
        <taxon>Enterobacterales</taxon>
        <taxon>Enterobacteriaceae</taxon>
        <taxon>Buttiauxella</taxon>
    </lineage>
</organism>